<proteinExistence type="predicted"/>
<evidence type="ECO:0000313" key="4">
    <source>
        <dbReference type="EMBL" id="QUF05654.1"/>
    </source>
</evidence>
<feature type="chain" id="PRO_5041367114" description="DUF6286 domain-containing protein" evidence="2">
    <location>
        <begin position="24"/>
        <end position="181"/>
    </location>
</feature>
<evidence type="ECO:0000256" key="1">
    <source>
        <dbReference type="SAM" id="Phobius"/>
    </source>
</evidence>
<organism evidence="4 5">
    <name type="scientific">Actinosynnema pretiosum subsp. pretiosum</name>
    <dbReference type="NCBI Taxonomy" id="103721"/>
    <lineage>
        <taxon>Bacteria</taxon>
        <taxon>Bacillati</taxon>
        <taxon>Actinomycetota</taxon>
        <taxon>Actinomycetes</taxon>
        <taxon>Pseudonocardiales</taxon>
        <taxon>Pseudonocardiaceae</taxon>
        <taxon>Actinosynnema</taxon>
    </lineage>
</organism>
<dbReference type="Proteomes" id="UP000677152">
    <property type="component" value="Chromosome"/>
</dbReference>
<sequence>MKRLPRRSAPAVLVALAVLAACALVTTVAVRQAFGLSPWIDPRAVAGALHGARWTDPLVVLAASVCAVLGAVLLLCALLPGAPTVLPLRDDDPDSDHALESGVTRRSLRNVLRATASSVDGVTTAKLALTRRAATATATTDRTGTTGLADAVRVAVAERLDRVGPLDRPTVTVRLKAGRAR</sequence>
<evidence type="ECO:0000259" key="3">
    <source>
        <dbReference type="Pfam" id="PF19803"/>
    </source>
</evidence>
<keyword evidence="2" id="KW-0732">Signal</keyword>
<keyword evidence="1" id="KW-0812">Transmembrane</keyword>
<feature type="domain" description="DUF6286" evidence="3">
    <location>
        <begin position="68"/>
        <end position="175"/>
    </location>
</feature>
<dbReference type="PROSITE" id="PS51257">
    <property type="entry name" value="PROKAR_LIPOPROTEIN"/>
    <property type="match status" value="1"/>
</dbReference>
<keyword evidence="1" id="KW-0472">Membrane</keyword>
<reference evidence="4" key="1">
    <citation type="submission" date="2021-04" db="EMBL/GenBank/DDBJ databases">
        <title>Genomic sequence of Actinosynnema pretiosum subsp. pretiosum ATCC 31280 (C-14919).</title>
        <authorList>
            <person name="Bai L."/>
            <person name="Wang X."/>
            <person name="Xiao Y."/>
        </authorList>
    </citation>
    <scope>NUCLEOTIDE SEQUENCE</scope>
    <source>
        <strain evidence="4">ATCC 31280</strain>
    </source>
</reference>
<accession>A0AA45L8M1</accession>
<feature type="signal peptide" evidence="2">
    <location>
        <begin position="1"/>
        <end position="23"/>
    </location>
</feature>
<evidence type="ECO:0000313" key="5">
    <source>
        <dbReference type="Proteomes" id="UP000677152"/>
    </source>
</evidence>
<dbReference type="AlphaFoldDB" id="A0AA45L8M1"/>
<protein>
    <recommendedName>
        <fullName evidence="3">DUF6286 domain-containing protein</fullName>
    </recommendedName>
</protein>
<dbReference type="EMBL" id="CP073249">
    <property type="protein sequence ID" value="QUF05654.1"/>
    <property type="molecule type" value="Genomic_DNA"/>
</dbReference>
<evidence type="ECO:0000256" key="2">
    <source>
        <dbReference type="SAM" id="SignalP"/>
    </source>
</evidence>
<gene>
    <name evidence="4" type="ORF">KCV87_06025</name>
</gene>
<dbReference type="InterPro" id="IPR046253">
    <property type="entry name" value="DUF6286"/>
</dbReference>
<keyword evidence="1" id="KW-1133">Transmembrane helix</keyword>
<name>A0AA45L8M1_9PSEU</name>
<dbReference type="RefSeq" id="WP_015801619.1">
    <property type="nucleotide sequence ID" value="NZ_BAAATP010000001.1"/>
</dbReference>
<feature type="transmembrane region" description="Helical" evidence="1">
    <location>
        <begin position="59"/>
        <end position="79"/>
    </location>
</feature>
<dbReference type="Pfam" id="PF19803">
    <property type="entry name" value="DUF6286"/>
    <property type="match status" value="1"/>
</dbReference>